<reference evidence="1 2" key="1">
    <citation type="submission" date="2020-02" db="EMBL/GenBank/DDBJ databases">
        <title>Out from the shadows clarifying the taxonomy of the family Cryomorphaceae and related taxa by utilizing the GTDB taxonomic framework.</title>
        <authorList>
            <person name="Bowman J.P."/>
        </authorList>
    </citation>
    <scope>NUCLEOTIDE SEQUENCE [LARGE SCALE GENOMIC DNA]</scope>
    <source>
        <strain evidence="1 2">QSSC 1-22</strain>
    </source>
</reference>
<dbReference type="Proteomes" id="UP000486602">
    <property type="component" value="Unassembled WGS sequence"/>
</dbReference>
<proteinExistence type="predicted"/>
<dbReference type="RefSeq" id="WP_163286861.1">
    <property type="nucleotide sequence ID" value="NZ_JAAGVY010000052.1"/>
</dbReference>
<evidence type="ECO:0000313" key="2">
    <source>
        <dbReference type="Proteomes" id="UP000486602"/>
    </source>
</evidence>
<accession>A0A7K3WV86</accession>
<protein>
    <submittedName>
        <fullName evidence="1">Uncharacterized protein</fullName>
    </submittedName>
</protein>
<gene>
    <name evidence="1" type="ORF">G3O08_18055</name>
</gene>
<sequence length="1035" mass="117699">MPSTAHFFTDPTKLSTQLTSYGPVSGNENTEYMITSKLQFSSEADAIAVCTGYVFLQPHATDNSLVNLVLLPILADQIENNYTAVKYFVYRGLKKSNILTGSDEFLAESHPDASDLVNSIWQQYNMLKTLVSTIDSTAPNIAAIGWDTSSNPGTDSLNALHNADNDDIQLAAIQAGQTLAKFDMLNAGFEVMLEENFFEPDLAYVRAADFKITTTIPQSGDIPGNEPIAKMRQREIILNFMDPAAWYMTFFKAGVNIPGDAEPVKGFDALYTTLLSTFITRNTLYLDIRNENSYSLNYYKDNEGQTGDSDYGEHIQVSWDGTTFAPANYYKDYWPILTLSPPANATSNYNELHLKFRKLYNPEPLIFGDYTFKLVADNDNSPTIQLSEPQFLFEFPLGIIENDWTQEFSFVTPNMSSAVSGQNSIAFYLKLFNVRTKLPEISIPSTGFPKETPIDNIFGPITDFPLHWPSDETNWEVYPKKRFYVGPNSILVGESGVERSNNAITFYFRVLNEYYRFDPFLSQDYKNQITTSFMPPSGRSQNSNAEVLISDYLDNGLTYATDFELRKDNVIVNTIPIPIRYFSNEKLRNNNLNYVELSISVSEFEDQIVPALATLDTSVQEPMFTIDAFNQKTDDNGKTYFDGIISIVGLDSNGIYQRNQPSNGNIYIFTRDNYSFSSIAINSNIELPSGHDPNAYFNFSDFIGYAQTAEDVFSIAPFNDSPVSFVTRIRVMYYSGFKFNPIVPDLEYEDNSPEFETKELHKSVMQSPSELLVSYVHLVSKADENLDGDNPSPYLLDLPNAREIDLGHVLFGLQALQFPLENSPSPSLIGRFFLKYNLRGIHYAGWVADIGIAVGTNERHIFDNEVPVAVRHYGNIYYPENPDIDRYFEISAPEPDLEGDIDAYGLKAAWEDVESINPEFKFSDVLKYYFQNPDPENNLNHYGNRYFIFCLQNGIVTQISGNTYSWPNYTNLPVSLLEPVEWMATFWFDQYNELLLIFKNPPVNYHFQDCKYVLIKFLQWLKPRLENEQPNKSFL</sequence>
<keyword evidence="2" id="KW-1185">Reference proteome</keyword>
<organism evidence="1 2">
    <name type="scientific">Cryomorpha ignava</name>
    <dbReference type="NCBI Taxonomy" id="101383"/>
    <lineage>
        <taxon>Bacteria</taxon>
        <taxon>Pseudomonadati</taxon>
        <taxon>Bacteroidota</taxon>
        <taxon>Flavobacteriia</taxon>
        <taxon>Flavobacteriales</taxon>
        <taxon>Cryomorphaceae</taxon>
        <taxon>Cryomorpha</taxon>
    </lineage>
</organism>
<evidence type="ECO:0000313" key="1">
    <source>
        <dbReference type="EMBL" id="NEN25404.1"/>
    </source>
</evidence>
<dbReference type="EMBL" id="JAAGVY010000052">
    <property type="protein sequence ID" value="NEN25404.1"/>
    <property type="molecule type" value="Genomic_DNA"/>
</dbReference>
<comment type="caution">
    <text evidence="1">The sequence shown here is derived from an EMBL/GenBank/DDBJ whole genome shotgun (WGS) entry which is preliminary data.</text>
</comment>
<dbReference type="AlphaFoldDB" id="A0A7K3WV86"/>
<name>A0A7K3WV86_9FLAO</name>